<evidence type="ECO:0000256" key="2">
    <source>
        <dbReference type="ARBA" id="ARBA00022679"/>
    </source>
</evidence>
<dbReference type="EMBL" id="CP157675">
    <property type="protein sequence ID" value="XBP71164.1"/>
    <property type="molecule type" value="Genomic_DNA"/>
</dbReference>
<evidence type="ECO:0000256" key="3">
    <source>
        <dbReference type="ARBA" id="ARBA00023315"/>
    </source>
</evidence>
<dbReference type="SUPFAM" id="SSF51161">
    <property type="entry name" value="Trimeric LpxA-like enzymes"/>
    <property type="match status" value="1"/>
</dbReference>
<dbReference type="CDD" id="cd03354">
    <property type="entry name" value="LbH_SAT"/>
    <property type="match status" value="1"/>
</dbReference>
<dbReference type="InterPro" id="IPR011004">
    <property type="entry name" value="Trimer_LpxA-like_sf"/>
</dbReference>
<evidence type="ECO:0000256" key="1">
    <source>
        <dbReference type="ARBA" id="ARBA00007274"/>
    </source>
</evidence>
<dbReference type="RefSeq" id="WP_349280502.1">
    <property type="nucleotide sequence ID" value="NZ_CBCSCU010000010.1"/>
</dbReference>
<reference evidence="4" key="1">
    <citation type="submission" date="2024-05" db="EMBL/GenBank/DDBJ databases">
        <authorList>
            <person name="Bunk B."/>
            <person name="Swiderski J."/>
            <person name="Sproer C."/>
            <person name="Thiel V."/>
        </authorList>
    </citation>
    <scope>NUCLEOTIDE SEQUENCE</scope>
    <source>
        <strain evidence="4">DSM 17735</strain>
    </source>
</reference>
<name>A0AAU7LU32_9BURK</name>
<keyword evidence="2" id="KW-0808">Transferase</keyword>
<organism evidence="4">
    <name type="scientific">Polaromonas hydrogenivorans</name>
    <dbReference type="NCBI Taxonomy" id="335476"/>
    <lineage>
        <taxon>Bacteria</taxon>
        <taxon>Pseudomonadati</taxon>
        <taxon>Pseudomonadota</taxon>
        <taxon>Betaproteobacteria</taxon>
        <taxon>Burkholderiales</taxon>
        <taxon>Comamonadaceae</taxon>
        <taxon>Polaromonas</taxon>
    </lineage>
</organism>
<proteinExistence type="inferred from homology"/>
<dbReference type="InterPro" id="IPR045304">
    <property type="entry name" value="LbH_SAT"/>
</dbReference>
<dbReference type="GO" id="GO:0016746">
    <property type="term" value="F:acyltransferase activity"/>
    <property type="evidence" value="ECO:0007669"/>
    <property type="project" value="UniProtKB-KW"/>
</dbReference>
<accession>A0AAU7LU32</accession>
<keyword evidence="3" id="KW-0012">Acyltransferase</keyword>
<protein>
    <submittedName>
        <fullName evidence="4">Serine acetyltransferase</fullName>
    </submittedName>
</protein>
<evidence type="ECO:0000313" key="4">
    <source>
        <dbReference type="EMBL" id="XBP71164.1"/>
    </source>
</evidence>
<dbReference type="Gene3D" id="2.160.10.10">
    <property type="entry name" value="Hexapeptide repeat proteins"/>
    <property type="match status" value="1"/>
</dbReference>
<gene>
    <name evidence="4" type="ORF">ABLV49_04990</name>
</gene>
<dbReference type="AlphaFoldDB" id="A0AAU7LU32"/>
<dbReference type="Pfam" id="PF00132">
    <property type="entry name" value="Hexapep"/>
    <property type="match status" value="1"/>
</dbReference>
<dbReference type="PANTHER" id="PTHR42811">
    <property type="entry name" value="SERINE ACETYLTRANSFERASE"/>
    <property type="match status" value="1"/>
</dbReference>
<sequence>MTYSFRKLVAADVWRCTGRIGWRAFAKAWFIDPAFRPVFTMRLCQACKSLPWILRGPALALARWWHQRARMRCALDIPWSLQAGPGLKLLHGIGIVINADTVIGTNVTIMQGVTIGGTQRGIPVIEDDVIVCANATVLGSVRLGRGAVIGAGAVVVKDVPAASNVVGNPARVLPRTAPPKGYHPLPEGLR</sequence>
<dbReference type="InterPro" id="IPR001451">
    <property type="entry name" value="Hexapep"/>
</dbReference>
<comment type="similarity">
    <text evidence="1">Belongs to the transferase hexapeptide repeat family.</text>
</comment>